<dbReference type="CDD" id="cd02516">
    <property type="entry name" value="CDP-ME_synthetase"/>
    <property type="match status" value="1"/>
</dbReference>
<dbReference type="SUPFAM" id="SSF53448">
    <property type="entry name" value="Nucleotide-diphospho-sugar transferases"/>
    <property type="match status" value="1"/>
</dbReference>
<dbReference type="InterPro" id="IPR029044">
    <property type="entry name" value="Nucleotide-diphossugar_trans"/>
</dbReference>
<protein>
    <submittedName>
        <fullName evidence="3">4-diphosphocytidyl-2C-methyl-D-erythritol synthase</fullName>
    </submittedName>
</protein>
<dbReference type="Pfam" id="PF01128">
    <property type="entry name" value="IspD"/>
    <property type="match status" value="1"/>
</dbReference>
<sequence>MRTVGIVLAAGGQGLRMGAPVPKQFLTIDGLPVYRKALLPFLESPGVGAIAIGMPEAYADTVKRDLEADYPDRMASGRLDVFVGGARRQDTVDRGVRLLFDRFPELFGALVHDAARPFLTPEILAETLRALGEGKAVGVGIPVADTLWRTEGTEGALVRVAEIVPREHMVAAQTPQGAPRDLFLGALDQARLKEREFTDEASLFLGAGIPFHLVLGSGRNRKITRPEDLSL</sequence>
<dbReference type="Gene3D" id="3.90.550.10">
    <property type="entry name" value="Spore Coat Polysaccharide Biosynthesis Protein SpsA, Chain A"/>
    <property type="match status" value="1"/>
</dbReference>
<dbReference type="GO" id="GO:0050518">
    <property type="term" value="F:2-C-methyl-D-erythritol 4-phosphate cytidylyltransferase activity"/>
    <property type="evidence" value="ECO:0007669"/>
    <property type="project" value="TreeGrafter"/>
</dbReference>
<evidence type="ECO:0000256" key="1">
    <source>
        <dbReference type="ARBA" id="ARBA00022679"/>
    </source>
</evidence>
<reference evidence="3 4" key="1">
    <citation type="journal article" date="2009" name="Appl. Environ. Microbiol.">
        <title>Community genomic and proteomic analyses of chemoautotrophic iron-oxidizing "Leptospirillum rubarum" (Group II) and "Leptospirillum ferrodiazotrophum" (Group III) bacteria in acid mine drainage biofilms.</title>
        <authorList>
            <person name="Goltsman D.S."/>
            <person name="Denef V.J."/>
            <person name="Singer S.W."/>
            <person name="VerBerkmoes N.C."/>
            <person name="Lefsrud M."/>
            <person name="Mueller R.S."/>
            <person name="Dick G.J."/>
            <person name="Sun C.L."/>
            <person name="Wheeler K.E."/>
            <person name="Zemla A."/>
            <person name="Baker B.J."/>
            <person name="Hauser L."/>
            <person name="Land M."/>
            <person name="Shah M.B."/>
            <person name="Thelen M.P."/>
            <person name="Hettich R.L."/>
            <person name="Banfield J.F."/>
        </authorList>
    </citation>
    <scope>NUCLEOTIDE SEQUENCE [LARGE SCALE GENOMIC DNA]</scope>
</reference>
<dbReference type="PANTHER" id="PTHR32125">
    <property type="entry name" value="2-C-METHYL-D-ERYTHRITOL 4-PHOSPHATE CYTIDYLYLTRANSFERASE, CHLOROPLASTIC"/>
    <property type="match status" value="1"/>
</dbReference>
<dbReference type="PANTHER" id="PTHR32125:SF4">
    <property type="entry name" value="2-C-METHYL-D-ERYTHRITOL 4-PHOSPHATE CYTIDYLYLTRANSFERASE, CHLOROPLASTIC"/>
    <property type="match status" value="1"/>
</dbReference>
<proteinExistence type="predicted"/>
<evidence type="ECO:0000256" key="2">
    <source>
        <dbReference type="ARBA" id="ARBA00022695"/>
    </source>
</evidence>
<evidence type="ECO:0000313" key="3">
    <source>
        <dbReference type="EMBL" id="EES51608.1"/>
    </source>
</evidence>
<name>C6I0F3_9BACT</name>
<gene>
    <name evidence="3" type="ORF">UBAL3_95680046</name>
</gene>
<keyword evidence="2" id="KW-0548">Nucleotidyltransferase</keyword>
<evidence type="ECO:0000313" key="4">
    <source>
        <dbReference type="Proteomes" id="UP000009374"/>
    </source>
</evidence>
<dbReference type="InterPro" id="IPR050088">
    <property type="entry name" value="IspD/TarI_cytidylyltransf_bact"/>
</dbReference>
<keyword evidence="1" id="KW-0808">Transferase</keyword>
<dbReference type="Proteomes" id="UP000009374">
    <property type="component" value="Unassembled WGS sequence"/>
</dbReference>
<keyword evidence="4" id="KW-1185">Reference proteome</keyword>
<accession>C6I0F3</accession>
<organism evidence="3 4">
    <name type="scientific">Leptospirillum ferrodiazotrophum</name>
    <dbReference type="NCBI Taxonomy" id="412449"/>
    <lineage>
        <taxon>Bacteria</taxon>
        <taxon>Pseudomonadati</taxon>
        <taxon>Nitrospirota</taxon>
        <taxon>Nitrospiria</taxon>
        <taxon>Nitrospirales</taxon>
        <taxon>Nitrospiraceae</taxon>
        <taxon>Leptospirillum</taxon>
    </lineage>
</organism>
<dbReference type="InterPro" id="IPR034683">
    <property type="entry name" value="IspD/TarI"/>
</dbReference>
<dbReference type="EMBL" id="GG693887">
    <property type="protein sequence ID" value="EES51608.1"/>
    <property type="molecule type" value="Genomic_DNA"/>
</dbReference>
<dbReference type="AlphaFoldDB" id="C6I0F3"/>